<name>A0A9D4L7A1_DREPO</name>
<reference evidence="2" key="1">
    <citation type="journal article" date="2019" name="bioRxiv">
        <title>The Genome of the Zebra Mussel, Dreissena polymorpha: A Resource for Invasive Species Research.</title>
        <authorList>
            <person name="McCartney M.A."/>
            <person name="Auch B."/>
            <person name="Kono T."/>
            <person name="Mallez S."/>
            <person name="Zhang Y."/>
            <person name="Obille A."/>
            <person name="Becker A."/>
            <person name="Abrahante J.E."/>
            <person name="Garbe J."/>
            <person name="Badalamenti J.P."/>
            <person name="Herman A."/>
            <person name="Mangelson H."/>
            <person name="Liachko I."/>
            <person name="Sullivan S."/>
            <person name="Sone E.D."/>
            <person name="Koren S."/>
            <person name="Silverstein K.A.T."/>
            <person name="Beckman K.B."/>
            <person name="Gohl D.M."/>
        </authorList>
    </citation>
    <scope>NUCLEOTIDE SEQUENCE</scope>
    <source>
        <strain evidence="2">Duluth1</strain>
        <tissue evidence="2">Whole animal</tissue>
    </source>
</reference>
<evidence type="ECO:0000256" key="1">
    <source>
        <dbReference type="SAM" id="MobiDB-lite"/>
    </source>
</evidence>
<evidence type="ECO:0000313" key="3">
    <source>
        <dbReference type="Proteomes" id="UP000828390"/>
    </source>
</evidence>
<feature type="compositionally biased region" description="Polar residues" evidence="1">
    <location>
        <begin position="66"/>
        <end position="93"/>
    </location>
</feature>
<accession>A0A9D4L7A1</accession>
<dbReference type="EMBL" id="JAIWYP010000003">
    <property type="protein sequence ID" value="KAH3852589.1"/>
    <property type="molecule type" value="Genomic_DNA"/>
</dbReference>
<dbReference type="AlphaFoldDB" id="A0A9D4L7A1"/>
<reference evidence="2" key="2">
    <citation type="submission" date="2020-11" db="EMBL/GenBank/DDBJ databases">
        <authorList>
            <person name="McCartney M.A."/>
            <person name="Auch B."/>
            <person name="Kono T."/>
            <person name="Mallez S."/>
            <person name="Becker A."/>
            <person name="Gohl D.M."/>
            <person name="Silverstein K.A.T."/>
            <person name="Koren S."/>
            <person name="Bechman K.B."/>
            <person name="Herman A."/>
            <person name="Abrahante J.E."/>
            <person name="Garbe J."/>
        </authorList>
    </citation>
    <scope>NUCLEOTIDE SEQUENCE</scope>
    <source>
        <strain evidence="2">Duluth1</strain>
        <tissue evidence="2">Whole animal</tissue>
    </source>
</reference>
<gene>
    <name evidence="2" type="ORF">DPMN_095101</name>
</gene>
<evidence type="ECO:0000313" key="2">
    <source>
        <dbReference type="EMBL" id="KAH3852589.1"/>
    </source>
</evidence>
<keyword evidence="3" id="KW-1185">Reference proteome</keyword>
<sequence>MFATNENDPRNPFGLYKIYAKKRPPKFCDVKDLFYLATNTVMMLEPQESESDRKESMQWFIRQKMQNQSKVENTLSPARSNLRQRSTIASRNNTRTKRKYYPKHHCMFPTNRHSTASSTHCPAHLIPSSSRQRSTSRIVMYTITNSVSK</sequence>
<dbReference type="Proteomes" id="UP000828390">
    <property type="component" value="Unassembled WGS sequence"/>
</dbReference>
<protein>
    <submittedName>
        <fullName evidence="2">Uncharacterized protein</fullName>
    </submittedName>
</protein>
<organism evidence="2 3">
    <name type="scientific">Dreissena polymorpha</name>
    <name type="common">Zebra mussel</name>
    <name type="synonym">Mytilus polymorpha</name>
    <dbReference type="NCBI Taxonomy" id="45954"/>
    <lineage>
        <taxon>Eukaryota</taxon>
        <taxon>Metazoa</taxon>
        <taxon>Spiralia</taxon>
        <taxon>Lophotrochozoa</taxon>
        <taxon>Mollusca</taxon>
        <taxon>Bivalvia</taxon>
        <taxon>Autobranchia</taxon>
        <taxon>Heteroconchia</taxon>
        <taxon>Euheterodonta</taxon>
        <taxon>Imparidentia</taxon>
        <taxon>Neoheterodontei</taxon>
        <taxon>Myida</taxon>
        <taxon>Dreissenoidea</taxon>
        <taxon>Dreissenidae</taxon>
        <taxon>Dreissena</taxon>
    </lineage>
</organism>
<comment type="caution">
    <text evidence="2">The sequence shown here is derived from an EMBL/GenBank/DDBJ whole genome shotgun (WGS) entry which is preliminary data.</text>
</comment>
<feature type="region of interest" description="Disordered" evidence="1">
    <location>
        <begin position="66"/>
        <end position="100"/>
    </location>
</feature>
<proteinExistence type="predicted"/>